<name>A0A0G1PMW7_9BACT</name>
<dbReference type="Gene3D" id="1.10.287.310">
    <property type="match status" value="1"/>
</dbReference>
<dbReference type="AlphaFoldDB" id="A0A0G1PMW7"/>
<dbReference type="NCBIfam" id="TIGR00012">
    <property type="entry name" value="L29"/>
    <property type="match status" value="1"/>
</dbReference>
<dbReference type="EMBL" id="LCMG01000003">
    <property type="protein sequence ID" value="KKU34129.1"/>
    <property type="molecule type" value="Genomic_DNA"/>
</dbReference>
<evidence type="ECO:0000256" key="2">
    <source>
        <dbReference type="ARBA" id="ARBA00022980"/>
    </source>
</evidence>
<organism evidence="6 7">
    <name type="scientific">Candidatus Uhrbacteria bacterium GW2011_GWF2_46_218</name>
    <dbReference type="NCBI Taxonomy" id="1619001"/>
    <lineage>
        <taxon>Bacteria</taxon>
        <taxon>Candidatus Uhriibacteriota</taxon>
    </lineage>
</organism>
<evidence type="ECO:0000256" key="1">
    <source>
        <dbReference type="ARBA" id="ARBA00009254"/>
    </source>
</evidence>
<dbReference type="GO" id="GO:1990904">
    <property type="term" value="C:ribonucleoprotein complex"/>
    <property type="evidence" value="ECO:0007669"/>
    <property type="project" value="UniProtKB-KW"/>
</dbReference>
<accession>A0A0G1PMW7</accession>
<dbReference type="GO" id="GO:0005840">
    <property type="term" value="C:ribosome"/>
    <property type="evidence" value="ECO:0007669"/>
    <property type="project" value="UniProtKB-KW"/>
</dbReference>
<dbReference type="GO" id="GO:0006412">
    <property type="term" value="P:translation"/>
    <property type="evidence" value="ECO:0007669"/>
    <property type="project" value="UniProtKB-UniRule"/>
</dbReference>
<protein>
    <recommendedName>
        <fullName evidence="4 5">Large ribosomal subunit protein uL29</fullName>
    </recommendedName>
</protein>
<proteinExistence type="inferred from homology"/>
<evidence type="ECO:0000256" key="3">
    <source>
        <dbReference type="ARBA" id="ARBA00023274"/>
    </source>
</evidence>
<dbReference type="InterPro" id="IPR001854">
    <property type="entry name" value="Ribosomal_uL29"/>
</dbReference>
<comment type="similarity">
    <text evidence="1 5">Belongs to the universal ribosomal protein uL29 family.</text>
</comment>
<evidence type="ECO:0000313" key="6">
    <source>
        <dbReference type="EMBL" id="KKU34129.1"/>
    </source>
</evidence>
<evidence type="ECO:0000256" key="4">
    <source>
        <dbReference type="ARBA" id="ARBA00035204"/>
    </source>
</evidence>
<dbReference type="InterPro" id="IPR036049">
    <property type="entry name" value="Ribosomal_uL29_sf"/>
</dbReference>
<evidence type="ECO:0000313" key="7">
    <source>
        <dbReference type="Proteomes" id="UP000034705"/>
    </source>
</evidence>
<dbReference type="Proteomes" id="UP000034705">
    <property type="component" value="Unassembled WGS sequence"/>
</dbReference>
<sequence>MQTMDVVQLQKEIQDRQAQKMDFRFQISSHQLSRVRQVRKVRKEIAQLKTLLRQKTLEK</sequence>
<gene>
    <name evidence="5" type="primary">rpmC</name>
    <name evidence="6" type="ORF">UX45_C0003G0020</name>
</gene>
<keyword evidence="2 5" id="KW-0689">Ribosomal protein</keyword>
<keyword evidence="3 5" id="KW-0687">Ribonucleoprotein</keyword>
<reference evidence="6 7" key="1">
    <citation type="journal article" date="2015" name="Nature">
        <title>rRNA introns, odd ribosomes, and small enigmatic genomes across a large radiation of phyla.</title>
        <authorList>
            <person name="Brown C.T."/>
            <person name="Hug L.A."/>
            <person name="Thomas B.C."/>
            <person name="Sharon I."/>
            <person name="Castelle C.J."/>
            <person name="Singh A."/>
            <person name="Wilkins M.J."/>
            <person name="Williams K.H."/>
            <person name="Banfield J.F."/>
        </authorList>
    </citation>
    <scope>NUCLEOTIDE SEQUENCE [LARGE SCALE GENOMIC DNA]</scope>
</reference>
<dbReference type="HAMAP" id="MF_00374">
    <property type="entry name" value="Ribosomal_uL29"/>
    <property type="match status" value="1"/>
</dbReference>
<dbReference type="SUPFAM" id="SSF46561">
    <property type="entry name" value="Ribosomal protein L29 (L29p)"/>
    <property type="match status" value="1"/>
</dbReference>
<dbReference type="Pfam" id="PF00831">
    <property type="entry name" value="Ribosomal_L29"/>
    <property type="match status" value="1"/>
</dbReference>
<dbReference type="GO" id="GO:0003735">
    <property type="term" value="F:structural constituent of ribosome"/>
    <property type="evidence" value="ECO:0007669"/>
    <property type="project" value="InterPro"/>
</dbReference>
<evidence type="ECO:0000256" key="5">
    <source>
        <dbReference type="HAMAP-Rule" id="MF_00374"/>
    </source>
</evidence>
<comment type="caution">
    <text evidence="6">The sequence shown here is derived from an EMBL/GenBank/DDBJ whole genome shotgun (WGS) entry which is preliminary data.</text>
</comment>